<evidence type="ECO:0000256" key="2">
    <source>
        <dbReference type="ARBA" id="ARBA00005372"/>
    </source>
</evidence>
<dbReference type="Gene3D" id="3.90.25.10">
    <property type="entry name" value="UDP-galactose 4-epimerase, domain 1"/>
    <property type="match status" value="1"/>
</dbReference>
<dbReference type="Gene3D" id="3.40.50.720">
    <property type="entry name" value="NAD(P)-binding Rossmann-like Domain"/>
    <property type="match status" value="1"/>
</dbReference>
<dbReference type="InterPro" id="IPR036291">
    <property type="entry name" value="NAD(P)-bd_dom_sf"/>
</dbReference>
<sequence>MTILLTGGTGKTSLRLASLLKGANISVLLTSRRGPSTGSIAPTVRFDWDDKSTWNNPFEAAKDIKAIYLLSGEVADPAPVLNEFIDLAKTKGVKRFVLCSGGNCEKGGPFHGKTWQKLDDEKLEYCVLRPSWFMENLSEPGRGQFETITQANKIFSACGNGKIPWISANDIAAVAFRTLTDEKPHNCSYRILGPESLSYDEKLSKHLSRQITHVNLSPEQRAQGLMGAGLPEGIARFLTSVETKAAEGAESWTGNDVEVVTGKRATSFDEFVEINKKNWL</sequence>
<evidence type="ECO:0000313" key="7">
    <source>
        <dbReference type="Proteomes" id="UP001341245"/>
    </source>
</evidence>
<evidence type="ECO:0000313" key="6">
    <source>
        <dbReference type="EMBL" id="KAK6008757.1"/>
    </source>
</evidence>
<dbReference type="EMBL" id="JASGXD010000001">
    <property type="protein sequence ID" value="KAK6008757.1"/>
    <property type="molecule type" value="Genomic_DNA"/>
</dbReference>
<dbReference type="Proteomes" id="UP001341245">
    <property type="component" value="Unassembled WGS sequence"/>
</dbReference>
<dbReference type="SUPFAM" id="SSF51735">
    <property type="entry name" value="NAD(P)-binding Rossmann-fold domains"/>
    <property type="match status" value="1"/>
</dbReference>
<dbReference type="PANTHER" id="PTHR43162">
    <property type="match status" value="1"/>
</dbReference>
<dbReference type="PANTHER" id="PTHR43162:SF1">
    <property type="entry name" value="PRESTALK A DIFFERENTIATION PROTEIN A"/>
    <property type="match status" value="1"/>
</dbReference>
<proteinExistence type="inferred from homology"/>
<comment type="similarity">
    <text evidence="2">Belongs to the fgaFS/easG family.</text>
</comment>
<organism evidence="6 7">
    <name type="scientific">Aureobasidium pullulans</name>
    <name type="common">Black yeast</name>
    <name type="synonym">Pullularia pullulans</name>
    <dbReference type="NCBI Taxonomy" id="5580"/>
    <lineage>
        <taxon>Eukaryota</taxon>
        <taxon>Fungi</taxon>
        <taxon>Dikarya</taxon>
        <taxon>Ascomycota</taxon>
        <taxon>Pezizomycotina</taxon>
        <taxon>Dothideomycetes</taxon>
        <taxon>Dothideomycetidae</taxon>
        <taxon>Dothideales</taxon>
        <taxon>Saccotheciaceae</taxon>
        <taxon>Aureobasidium</taxon>
    </lineage>
</organism>
<gene>
    <name evidence="6" type="ORF">QM012_000660</name>
</gene>
<evidence type="ECO:0000256" key="1">
    <source>
        <dbReference type="ARBA" id="ARBA00005107"/>
    </source>
</evidence>
<protein>
    <recommendedName>
        <fullName evidence="5">NAD(P)-binding domain-containing protein</fullName>
    </recommendedName>
</protein>
<evidence type="ECO:0000256" key="4">
    <source>
        <dbReference type="ARBA" id="ARBA00023002"/>
    </source>
</evidence>
<keyword evidence="3" id="KW-0017">Alkaloid metabolism</keyword>
<accession>A0ABR0TWS4</accession>
<keyword evidence="4" id="KW-0560">Oxidoreductase</keyword>
<name>A0ABR0TWS4_AURPU</name>
<reference evidence="6 7" key="1">
    <citation type="submission" date="2023-11" db="EMBL/GenBank/DDBJ databases">
        <title>Draft genome sequence and annotation of the polyextremotolerant black yeast-like fungus Aureobasidium pullulans NRRL 62042.</title>
        <authorList>
            <person name="Dielentheis-Frenken M.R.E."/>
            <person name="Wibberg D."/>
            <person name="Blank L.M."/>
            <person name="Tiso T."/>
        </authorList>
    </citation>
    <scope>NUCLEOTIDE SEQUENCE [LARGE SCALE GENOMIC DNA]</scope>
    <source>
        <strain evidence="6 7">NRRL 62042</strain>
    </source>
</reference>
<dbReference type="NCBIfam" id="TIGR03649">
    <property type="entry name" value="ergot_EASG"/>
    <property type="match status" value="1"/>
</dbReference>
<dbReference type="InterPro" id="IPR019901">
    <property type="entry name" value="Ergot_alkaloid_biosynthesis"/>
</dbReference>
<keyword evidence="7" id="KW-1185">Reference proteome</keyword>
<dbReference type="InterPro" id="IPR051604">
    <property type="entry name" value="Ergot_Alk_Oxidoreductase"/>
</dbReference>
<evidence type="ECO:0000259" key="5">
    <source>
        <dbReference type="Pfam" id="PF13460"/>
    </source>
</evidence>
<dbReference type="InterPro" id="IPR016040">
    <property type="entry name" value="NAD(P)-bd_dom"/>
</dbReference>
<evidence type="ECO:0000256" key="3">
    <source>
        <dbReference type="ARBA" id="ARBA00022589"/>
    </source>
</evidence>
<feature type="domain" description="NAD(P)-binding" evidence="5">
    <location>
        <begin position="7"/>
        <end position="181"/>
    </location>
</feature>
<dbReference type="Pfam" id="PF13460">
    <property type="entry name" value="NAD_binding_10"/>
    <property type="match status" value="1"/>
</dbReference>
<comment type="pathway">
    <text evidence="1">Alkaloid biosynthesis; ergot alkaloid biosynthesis.</text>
</comment>
<comment type="caution">
    <text evidence="6">The sequence shown here is derived from an EMBL/GenBank/DDBJ whole genome shotgun (WGS) entry which is preliminary data.</text>
</comment>